<dbReference type="RefSeq" id="WP_284216539.1">
    <property type="nucleotide sequence ID" value="NZ_BSOT01000005.1"/>
</dbReference>
<feature type="chain" id="PRO_5041390562" description="DUF423 domain-containing protein" evidence="7">
    <location>
        <begin position="25"/>
        <end position="126"/>
    </location>
</feature>
<evidence type="ECO:0000256" key="3">
    <source>
        <dbReference type="ARBA" id="ARBA00022692"/>
    </source>
</evidence>
<feature type="signal peptide" evidence="7">
    <location>
        <begin position="1"/>
        <end position="24"/>
    </location>
</feature>
<evidence type="ECO:0000313" key="9">
    <source>
        <dbReference type="Proteomes" id="UP001156601"/>
    </source>
</evidence>
<keyword evidence="7" id="KW-0732">Signal</keyword>
<evidence type="ECO:0000256" key="4">
    <source>
        <dbReference type="ARBA" id="ARBA00022989"/>
    </source>
</evidence>
<dbReference type="Pfam" id="PF04241">
    <property type="entry name" value="DUF423"/>
    <property type="match status" value="1"/>
</dbReference>
<keyword evidence="5 6" id="KW-0472">Membrane</keyword>
<evidence type="ECO:0000256" key="5">
    <source>
        <dbReference type="ARBA" id="ARBA00023136"/>
    </source>
</evidence>
<protein>
    <recommendedName>
        <fullName evidence="10">DUF423 domain-containing protein</fullName>
    </recommendedName>
</protein>
<evidence type="ECO:0008006" key="10">
    <source>
        <dbReference type="Google" id="ProtNLM"/>
    </source>
</evidence>
<sequence>MTNRKWISVGAFFALSSVAIGAFAAHALKATLSEYALGIIETGARYQMYHALGIVLVAIVSTQLKLKLSISKLCFSVGIVLFSGSLYLLAFSGLKTFAYFTPIGGIFFIVAWMILIYRLLRVDIGD</sequence>
<proteinExistence type="inferred from homology"/>
<name>A0AA37WJI0_9ALTE</name>
<evidence type="ECO:0000256" key="6">
    <source>
        <dbReference type="SAM" id="Phobius"/>
    </source>
</evidence>
<feature type="transmembrane region" description="Helical" evidence="6">
    <location>
        <begin position="73"/>
        <end position="91"/>
    </location>
</feature>
<evidence type="ECO:0000256" key="7">
    <source>
        <dbReference type="SAM" id="SignalP"/>
    </source>
</evidence>
<evidence type="ECO:0000313" key="8">
    <source>
        <dbReference type="EMBL" id="GLR70234.1"/>
    </source>
</evidence>
<evidence type="ECO:0000256" key="2">
    <source>
        <dbReference type="ARBA" id="ARBA00009694"/>
    </source>
</evidence>
<feature type="transmembrane region" description="Helical" evidence="6">
    <location>
        <begin position="48"/>
        <end position="66"/>
    </location>
</feature>
<accession>A0AA37WJI0</accession>
<comment type="caution">
    <text evidence="8">The sequence shown here is derived from an EMBL/GenBank/DDBJ whole genome shotgun (WGS) entry which is preliminary data.</text>
</comment>
<evidence type="ECO:0000256" key="1">
    <source>
        <dbReference type="ARBA" id="ARBA00004141"/>
    </source>
</evidence>
<dbReference type="PANTHER" id="PTHR43461:SF1">
    <property type="entry name" value="TRANSMEMBRANE PROTEIN 256"/>
    <property type="match status" value="1"/>
</dbReference>
<reference evidence="8" key="2">
    <citation type="submission" date="2023-01" db="EMBL/GenBank/DDBJ databases">
        <title>Draft genome sequence of Agaribacter marinus strain NBRC 110023.</title>
        <authorList>
            <person name="Sun Q."/>
            <person name="Mori K."/>
        </authorList>
    </citation>
    <scope>NUCLEOTIDE SEQUENCE</scope>
    <source>
        <strain evidence="8">NBRC 110023</strain>
    </source>
</reference>
<dbReference type="EMBL" id="BSOT01000005">
    <property type="protein sequence ID" value="GLR70234.1"/>
    <property type="molecule type" value="Genomic_DNA"/>
</dbReference>
<dbReference type="InterPro" id="IPR006696">
    <property type="entry name" value="DUF423"/>
</dbReference>
<dbReference type="AlphaFoldDB" id="A0AA37WJI0"/>
<keyword evidence="3 6" id="KW-0812">Transmembrane</keyword>
<dbReference type="PANTHER" id="PTHR43461">
    <property type="entry name" value="TRANSMEMBRANE PROTEIN 256"/>
    <property type="match status" value="1"/>
</dbReference>
<dbReference type="Proteomes" id="UP001156601">
    <property type="component" value="Unassembled WGS sequence"/>
</dbReference>
<comment type="similarity">
    <text evidence="2">Belongs to the UPF0382 family.</text>
</comment>
<keyword evidence="9" id="KW-1185">Reference proteome</keyword>
<organism evidence="8 9">
    <name type="scientific">Agaribacter marinus</name>
    <dbReference type="NCBI Taxonomy" id="1431249"/>
    <lineage>
        <taxon>Bacteria</taxon>
        <taxon>Pseudomonadati</taxon>
        <taxon>Pseudomonadota</taxon>
        <taxon>Gammaproteobacteria</taxon>
        <taxon>Alteromonadales</taxon>
        <taxon>Alteromonadaceae</taxon>
        <taxon>Agaribacter</taxon>
    </lineage>
</organism>
<comment type="subcellular location">
    <subcellularLocation>
        <location evidence="1">Membrane</location>
        <topology evidence="1">Multi-pass membrane protein</topology>
    </subcellularLocation>
</comment>
<keyword evidence="4 6" id="KW-1133">Transmembrane helix</keyword>
<reference evidence="8" key="1">
    <citation type="journal article" date="2014" name="Int. J. Syst. Evol. Microbiol.">
        <title>Complete genome sequence of Corynebacterium casei LMG S-19264T (=DSM 44701T), isolated from a smear-ripened cheese.</title>
        <authorList>
            <consortium name="US DOE Joint Genome Institute (JGI-PGF)"/>
            <person name="Walter F."/>
            <person name="Albersmeier A."/>
            <person name="Kalinowski J."/>
            <person name="Ruckert C."/>
        </authorList>
    </citation>
    <scope>NUCLEOTIDE SEQUENCE</scope>
    <source>
        <strain evidence="8">NBRC 110023</strain>
    </source>
</reference>
<feature type="transmembrane region" description="Helical" evidence="6">
    <location>
        <begin position="97"/>
        <end position="120"/>
    </location>
</feature>
<gene>
    <name evidence="8" type="ORF">GCM10007852_11420</name>
</gene>
<dbReference type="GO" id="GO:0005886">
    <property type="term" value="C:plasma membrane"/>
    <property type="evidence" value="ECO:0007669"/>
    <property type="project" value="TreeGrafter"/>
</dbReference>